<dbReference type="Proteomes" id="UP000477543">
    <property type="component" value="Unassembled WGS sequence"/>
</dbReference>
<accession>A0A6L9G880</accession>
<feature type="region of interest" description="Disordered" evidence="1">
    <location>
        <begin position="1"/>
        <end position="22"/>
    </location>
</feature>
<proteinExistence type="predicted"/>
<protein>
    <submittedName>
        <fullName evidence="2">Uncharacterized protein</fullName>
    </submittedName>
</protein>
<evidence type="ECO:0000313" key="2">
    <source>
        <dbReference type="EMBL" id="NAZ17377.1"/>
    </source>
</evidence>
<dbReference type="EMBL" id="WYDN01000016">
    <property type="protein sequence ID" value="NAZ17377.1"/>
    <property type="molecule type" value="Genomic_DNA"/>
</dbReference>
<organism evidence="2 3">
    <name type="scientific">Glutamicibacter soli</name>
    <dbReference type="NCBI Taxonomy" id="453836"/>
    <lineage>
        <taxon>Bacteria</taxon>
        <taxon>Bacillati</taxon>
        <taxon>Actinomycetota</taxon>
        <taxon>Actinomycetes</taxon>
        <taxon>Micrococcales</taxon>
        <taxon>Micrococcaceae</taxon>
        <taxon>Glutamicibacter</taxon>
    </lineage>
</organism>
<comment type="caution">
    <text evidence="2">The sequence shown here is derived from an EMBL/GenBank/DDBJ whole genome shotgun (WGS) entry which is preliminary data.</text>
</comment>
<reference evidence="2 3" key="1">
    <citation type="submission" date="2020-01" db="EMBL/GenBank/DDBJ databases">
        <title>Glutamicibacter soli M275.</title>
        <authorList>
            <person name="Meng X."/>
        </authorList>
    </citation>
    <scope>NUCLEOTIDE SEQUENCE [LARGE SCALE GENOMIC DNA]</scope>
    <source>
        <strain evidence="2 3">M275</strain>
    </source>
</reference>
<sequence>MGSLDDGGQPDGGSGSEISCDVPEDGVVFEGLSMCMDIAAGSAENVLTVPATAVACGLEVLISMAIVSNPKLINSVLATGLDEMPGFLVNVPCWAWGFPLR</sequence>
<evidence type="ECO:0000313" key="3">
    <source>
        <dbReference type="Proteomes" id="UP000477543"/>
    </source>
</evidence>
<dbReference type="AlphaFoldDB" id="A0A6L9G880"/>
<evidence type="ECO:0000256" key="1">
    <source>
        <dbReference type="SAM" id="MobiDB-lite"/>
    </source>
</evidence>
<gene>
    <name evidence="2" type="ORF">GT020_15085</name>
</gene>
<dbReference type="RefSeq" id="WP_161449843.1">
    <property type="nucleotide sequence ID" value="NZ_WYDN01000016.1"/>
</dbReference>
<name>A0A6L9G880_9MICC</name>